<dbReference type="GO" id="GO:0009011">
    <property type="term" value="F:alpha-1,4-glucan glucosyltransferase (ADP-glucose donor) activity"/>
    <property type="evidence" value="ECO:0007669"/>
    <property type="project" value="UniProtKB-UniRule"/>
</dbReference>
<evidence type="ECO:0000313" key="10">
    <source>
        <dbReference type="EMBL" id="BBE30657.1"/>
    </source>
</evidence>
<name>A0A7G1G6X4_9BACT</name>
<comment type="pathway">
    <text evidence="7">Glycan biosynthesis; glycogen biosynthesis.</text>
</comment>
<accession>A0A7G1G6X4</accession>
<feature type="domain" description="Starch synthase catalytic" evidence="9">
    <location>
        <begin position="2"/>
        <end position="240"/>
    </location>
</feature>
<dbReference type="Gene3D" id="3.40.50.2000">
    <property type="entry name" value="Glycogen Phosphorylase B"/>
    <property type="match status" value="2"/>
</dbReference>
<proteinExistence type="inferred from homology"/>
<protein>
    <recommendedName>
        <fullName evidence="7">Glycogen synthase</fullName>
        <ecNumber evidence="7">2.4.1.21</ecNumber>
    </recommendedName>
    <alternativeName>
        <fullName evidence="7">Starch [bacterial glycogen] synthase</fullName>
    </alternativeName>
</protein>
<dbReference type="GO" id="GO:0004373">
    <property type="term" value="F:alpha-1,4-glucan glucosyltransferase (UDP-glucose donor) activity"/>
    <property type="evidence" value="ECO:0007669"/>
    <property type="project" value="InterPro"/>
</dbReference>
<evidence type="ECO:0000259" key="8">
    <source>
        <dbReference type="Pfam" id="PF00534"/>
    </source>
</evidence>
<dbReference type="InterPro" id="IPR001296">
    <property type="entry name" value="Glyco_trans_1"/>
</dbReference>
<evidence type="ECO:0000256" key="1">
    <source>
        <dbReference type="ARBA" id="ARBA00001478"/>
    </source>
</evidence>
<reference evidence="10 11" key="1">
    <citation type="submission" date="2018-06" db="EMBL/GenBank/DDBJ databases">
        <title>Genome sequencing of Oceanotoga sp. sy52.</title>
        <authorList>
            <person name="Mori K."/>
        </authorList>
    </citation>
    <scope>NUCLEOTIDE SEQUENCE [LARGE SCALE GENOMIC DNA]</scope>
    <source>
        <strain evidence="11">sy52</strain>
    </source>
</reference>
<comment type="catalytic activity">
    <reaction evidence="1 7">
        <text>[(1-&gt;4)-alpha-D-glucosyl](n) + ADP-alpha-D-glucose = [(1-&gt;4)-alpha-D-glucosyl](n+1) + ADP + H(+)</text>
        <dbReference type="Rhea" id="RHEA:18189"/>
        <dbReference type="Rhea" id="RHEA-COMP:9584"/>
        <dbReference type="Rhea" id="RHEA-COMP:9587"/>
        <dbReference type="ChEBI" id="CHEBI:15378"/>
        <dbReference type="ChEBI" id="CHEBI:15444"/>
        <dbReference type="ChEBI" id="CHEBI:57498"/>
        <dbReference type="ChEBI" id="CHEBI:456216"/>
        <dbReference type="EC" id="2.4.1.21"/>
    </reaction>
</comment>
<dbReference type="InParanoid" id="A0A7G1G6X4"/>
<feature type="binding site" evidence="7">
    <location>
        <position position="15"/>
    </location>
    <ligand>
        <name>ADP-alpha-D-glucose</name>
        <dbReference type="ChEBI" id="CHEBI:57498"/>
    </ligand>
</feature>
<dbReference type="KEGG" id="ocy:OSSY52_07980"/>
<evidence type="ECO:0000256" key="6">
    <source>
        <dbReference type="ARBA" id="ARBA00023056"/>
    </source>
</evidence>
<keyword evidence="6 7" id="KW-0320">Glycogen biosynthesis</keyword>
<dbReference type="PANTHER" id="PTHR45825:SF11">
    <property type="entry name" value="ALPHA AMYLASE DOMAIN-CONTAINING PROTEIN"/>
    <property type="match status" value="1"/>
</dbReference>
<evidence type="ECO:0000256" key="4">
    <source>
        <dbReference type="ARBA" id="ARBA00022676"/>
    </source>
</evidence>
<organism evidence="10 11">
    <name type="scientific">Tepiditoga spiralis</name>
    <dbReference type="NCBI Taxonomy" id="2108365"/>
    <lineage>
        <taxon>Bacteria</taxon>
        <taxon>Thermotogati</taxon>
        <taxon>Thermotogota</taxon>
        <taxon>Thermotogae</taxon>
        <taxon>Petrotogales</taxon>
        <taxon>Petrotogaceae</taxon>
        <taxon>Tepiditoga</taxon>
    </lineage>
</organism>
<keyword evidence="4 7" id="KW-0328">Glycosyltransferase</keyword>
<dbReference type="Proteomes" id="UP000516361">
    <property type="component" value="Chromosome"/>
</dbReference>
<comment type="function">
    <text evidence="2 7">Synthesizes alpha-1,4-glucan chains using ADP-glucose.</text>
</comment>
<evidence type="ECO:0000256" key="2">
    <source>
        <dbReference type="ARBA" id="ARBA00002764"/>
    </source>
</evidence>
<dbReference type="NCBIfam" id="TIGR02095">
    <property type="entry name" value="glgA"/>
    <property type="match status" value="1"/>
</dbReference>
<evidence type="ECO:0000313" key="11">
    <source>
        <dbReference type="Proteomes" id="UP000516361"/>
    </source>
</evidence>
<dbReference type="RefSeq" id="WP_190615733.1">
    <property type="nucleotide sequence ID" value="NZ_AP018712.1"/>
</dbReference>
<dbReference type="UniPathway" id="UPA00164"/>
<dbReference type="InterPro" id="IPR013534">
    <property type="entry name" value="Starch_synth_cat_dom"/>
</dbReference>
<dbReference type="Pfam" id="PF00534">
    <property type="entry name" value="Glycos_transf_1"/>
    <property type="match status" value="1"/>
</dbReference>
<evidence type="ECO:0000256" key="5">
    <source>
        <dbReference type="ARBA" id="ARBA00022679"/>
    </source>
</evidence>
<dbReference type="HAMAP" id="MF_00484">
    <property type="entry name" value="Glycogen_synth"/>
    <property type="match status" value="1"/>
</dbReference>
<dbReference type="InterPro" id="IPR011835">
    <property type="entry name" value="GS/SS"/>
</dbReference>
<gene>
    <name evidence="7 10" type="primary">glgA</name>
    <name evidence="10" type="ORF">OSSY52_07980</name>
</gene>
<dbReference type="EC" id="2.4.1.21" evidence="7"/>
<keyword evidence="11" id="KW-1185">Reference proteome</keyword>
<dbReference type="AlphaFoldDB" id="A0A7G1G6X4"/>
<sequence>MKVGYVSYEVAPFAKVGGLADVAGALPKYLEKIGEDVYVIMPFHSIIEKKFDTSKFTLEKEEMYPNSHSYNKPFSLYSYFLPNSNVKIYFIKNSDIFGKDVYEKEDERLALQSSYFSDGVLSVVKEFEKDTEVLNINDWQTAIISVYLKINYFEDSILGKISTVLTIHNLGYQGIFPPEMLEIIGLPTYLYNVDALEFYGNINYLKGGILFADIINTVSKTYSEEIQTAEYGYKLDGVLRIRSDKLYGIINGIDYEKYNPLNEKNIFSKINDYSGKIKNKLSLQKLLKLPQKEDVPIISLISRLVDQKGLDLVKEVSNYLLLYDVQLVILGTGQEGYENYFKKLQEKYPNKVSANIMFDEDLAFKIYAGSDMFLMPSKYEPCGLGQMYAMRYGTVPIVRYTGGLSDTVREYYNPNSGTGFGFYEYEPCKMLMAVSKALYQYKIKKDNWIKLFENIMKQDFSYENTAKQYKELYKMASSNKNRW</sequence>
<dbReference type="CDD" id="cd03791">
    <property type="entry name" value="GT5_Glycogen_synthase_DULL1-like"/>
    <property type="match status" value="1"/>
</dbReference>
<dbReference type="EMBL" id="AP018712">
    <property type="protein sequence ID" value="BBE30657.1"/>
    <property type="molecule type" value="Genomic_DNA"/>
</dbReference>
<feature type="domain" description="Glycosyl transferase family 1" evidence="8">
    <location>
        <begin position="289"/>
        <end position="440"/>
    </location>
</feature>
<dbReference type="Pfam" id="PF08323">
    <property type="entry name" value="Glyco_transf_5"/>
    <property type="match status" value="1"/>
</dbReference>
<comment type="similarity">
    <text evidence="3 7">Belongs to the glycosyltransferase 1 family. Bacterial/plant glycogen synthase subfamily.</text>
</comment>
<keyword evidence="5 7" id="KW-0808">Transferase</keyword>
<evidence type="ECO:0000259" key="9">
    <source>
        <dbReference type="Pfam" id="PF08323"/>
    </source>
</evidence>
<dbReference type="PANTHER" id="PTHR45825">
    <property type="entry name" value="GRANULE-BOUND STARCH SYNTHASE 1, CHLOROPLASTIC/AMYLOPLASTIC"/>
    <property type="match status" value="1"/>
</dbReference>
<dbReference type="SUPFAM" id="SSF53756">
    <property type="entry name" value="UDP-Glycosyltransferase/glycogen phosphorylase"/>
    <property type="match status" value="1"/>
</dbReference>
<dbReference type="GO" id="GO:0005978">
    <property type="term" value="P:glycogen biosynthetic process"/>
    <property type="evidence" value="ECO:0007669"/>
    <property type="project" value="UniProtKB-UniRule"/>
</dbReference>
<evidence type="ECO:0000256" key="7">
    <source>
        <dbReference type="HAMAP-Rule" id="MF_00484"/>
    </source>
</evidence>
<evidence type="ECO:0000256" key="3">
    <source>
        <dbReference type="ARBA" id="ARBA00010281"/>
    </source>
</evidence>
<dbReference type="FunCoup" id="A0A7G1G6X4">
    <property type="interactions" value="76"/>
</dbReference>